<dbReference type="Proteomes" id="UP000544872">
    <property type="component" value="Unassembled WGS sequence"/>
</dbReference>
<dbReference type="InterPro" id="IPR013560">
    <property type="entry name" value="DUF1722"/>
</dbReference>
<dbReference type="Pfam" id="PF08349">
    <property type="entry name" value="DUF1722"/>
    <property type="match status" value="1"/>
</dbReference>
<dbReference type="PIRSF" id="PIRSF037004">
    <property type="entry name" value="UCP037004"/>
    <property type="match status" value="1"/>
</dbReference>
<dbReference type="InterPro" id="IPR007553">
    <property type="entry name" value="2-thiour_desulf"/>
</dbReference>
<dbReference type="InterPro" id="IPR017087">
    <property type="entry name" value="UCP037004"/>
</dbReference>
<name>A0A7X0DL01_NOVIT</name>
<dbReference type="PANTHER" id="PTHR30087:SF0">
    <property type="entry name" value="INNER MEMBRANE PROTEIN"/>
    <property type="match status" value="1"/>
</dbReference>
<comment type="caution">
    <text evidence="2">The sequence shown here is derived from an EMBL/GenBank/DDBJ whole genome shotgun (WGS) entry which is preliminary data.</text>
</comment>
<dbReference type="Pfam" id="PF04463">
    <property type="entry name" value="2-thiour_desulf"/>
    <property type="match status" value="1"/>
</dbReference>
<evidence type="ECO:0000313" key="2">
    <source>
        <dbReference type="EMBL" id="MBB6209460.1"/>
    </source>
</evidence>
<accession>A0A7X0DL01</accession>
<dbReference type="AlphaFoldDB" id="A0A7X0DL01"/>
<keyword evidence="3" id="KW-1185">Reference proteome</keyword>
<evidence type="ECO:0000313" key="3">
    <source>
        <dbReference type="Proteomes" id="UP000544872"/>
    </source>
</evidence>
<dbReference type="RefSeq" id="WP_260402332.1">
    <property type="nucleotide sequence ID" value="NZ_JACIIX010000002.1"/>
</dbReference>
<feature type="domain" description="DUF1722" evidence="1">
    <location>
        <begin position="207"/>
        <end position="323"/>
    </location>
</feature>
<dbReference type="PANTHER" id="PTHR30087">
    <property type="entry name" value="INNER MEMBRANE PROTEIN"/>
    <property type="match status" value="1"/>
</dbReference>
<proteinExistence type="predicted"/>
<sequence length="332" mass="37029">MTANDPAMAALPPEAPHPLAVGVSSCLLGQNVRWDRGHKRDSFLCDRLGPHVRYVPVCPEMGIGLGTPRETIHLERHDGAIRLLGTRTATDHTGAMTAFADSTAHLLAGEDLCGYVFKKDSPSCGLFRVRIYDPRPGHPPERTGSGLFAAGIRAAFPDLPMEEDGRLNDPRLRENFVERLFAYRRVTDLFRADWRTGDLVAFHSREKLALMAHSPEAYRALGQLVATAKGQDRTALAASYRSQYMAALTKLATPGRMTNVLNHMAGYFRRDLDSADRQELADTITEYRNGLVPLLVPLTLIRHYVRKFNVSYLADQTFLSPHPRELMLRNAL</sequence>
<organism evidence="2 3">
    <name type="scientific">Novispirillum itersonii</name>
    <name type="common">Aquaspirillum itersonii</name>
    <dbReference type="NCBI Taxonomy" id="189"/>
    <lineage>
        <taxon>Bacteria</taxon>
        <taxon>Pseudomonadati</taxon>
        <taxon>Pseudomonadota</taxon>
        <taxon>Alphaproteobacteria</taxon>
        <taxon>Rhodospirillales</taxon>
        <taxon>Novispirillaceae</taxon>
        <taxon>Novispirillum</taxon>
    </lineage>
</organism>
<evidence type="ECO:0000259" key="1">
    <source>
        <dbReference type="Pfam" id="PF08349"/>
    </source>
</evidence>
<protein>
    <submittedName>
        <fullName evidence="2">Uncharacterized protein YbgA (DUF1722 family)/uncharacterized protein YbbK (DUF523 family)</fullName>
    </submittedName>
</protein>
<reference evidence="2 3" key="1">
    <citation type="submission" date="2020-08" db="EMBL/GenBank/DDBJ databases">
        <title>Genomic Encyclopedia of Type Strains, Phase IV (KMG-IV): sequencing the most valuable type-strain genomes for metagenomic binning, comparative biology and taxonomic classification.</title>
        <authorList>
            <person name="Goeker M."/>
        </authorList>
    </citation>
    <scope>NUCLEOTIDE SEQUENCE [LARGE SCALE GENOMIC DNA]</scope>
    <source>
        <strain evidence="2 3">DSM 11590</strain>
    </source>
</reference>
<dbReference type="EMBL" id="JACIIX010000002">
    <property type="protein sequence ID" value="MBB6209460.1"/>
    <property type="molecule type" value="Genomic_DNA"/>
</dbReference>
<gene>
    <name evidence="2" type="ORF">FHS48_000862</name>
</gene>